<dbReference type="InterPro" id="IPR030656">
    <property type="entry name" value="ALAD_AS"/>
</dbReference>
<evidence type="ECO:0000256" key="3">
    <source>
        <dbReference type="ARBA" id="ARBA00011823"/>
    </source>
</evidence>
<evidence type="ECO:0000256" key="8">
    <source>
        <dbReference type="ARBA" id="ARBA00023244"/>
    </source>
</evidence>
<keyword evidence="7 11" id="KW-0456">Lyase</keyword>
<gene>
    <name evidence="13" type="primary">hemB</name>
    <name evidence="13" type="ORF">ACFPU1_07765</name>
</gene>
<keyword evidence="6" id="KW-0350">Heme biosynthesis</keyword>
<evidence type="ECO:0000256" key="12">
    <source>
        <dbReference type="RuleBase" id="RU004161"/>
    </source>
</evidence>
<dbReference type="Proteomes" id="UP001596142">
    <property type="component" value="Unassembled WGS sequence"/>
</dbReference>
<comment type="subunit">
    <text evidence="3 11">Homooctamer.</text>
</comment>
<evidence type="ECO:0000313" key="13">
    <source>
        <dbReference type="EMBL" id="MFC5712675.1"/>
    </source>
</evidence>
<dbReference type="PANTHER" id="PTHR11458:SF0">
    <property type="entry name" value="DELTA-AMINOLEVULINIC ACID DEHYDRATASE"/>
    <property type="match status" value="1"/>
</dbReference>
<dbReference type="PANTHER" id="PTHR11458">
    <property type="entry name" value="DELTA-AMINOLEVULINIC ACID DEHYDRATASE"/>
    <property type="match status" value="1"/>
</dbReference>
<dbReference type="EC" id="4.2.1.24" evidence="4 11"/>
<comment type="catalytic activity">
    <reaction evidence="10 11">
        <text>2 5-aminolevulinate = porphobilinogen + 2 H2O + H(+)</text>
        <dbReference type="Rhea" id="RHEA:24064"/>
        <dbReference type="ChEBI" id="CHEBI:15377"/>
        <dbReference type="ChEBI" id="CHEBI:15378"/>
        <dbReference type="ChEBI" id="CHEBI:58126"/>
        <dbReference type="ChEBI" id="CHEBI:356416"/>
        <dbReference type="EC" id="4.2.1.24"/>
    </reaction>
</comment>
<dbReference type="SMART" id="SM01004">
    <property type="entry name" value="ALAD"/>
    <property type="match status" value="1"/>
</dbReference>
<dbReference type="NCBIfam" id="NF006762">
    <property type="entry name" value="PRK09283.1"/>
    <property type="match status" value="1"/>
</dbReference>
<keyword evidence="8 11" id="KW-0627">Porphyrin biosynthesis</keyword>
<comment type="function">
    <text evidence="9">Catalyzes an early step in the biosynthesis of tetrapyrroles. Binds two molecules of 5-aminolevulinate per subunit, each at a distinct site, and catalyzes their condensation to form porphobilinogen.</text>
</comment>
<accession>A0ABW0YJV1</accession>
<dbReference type="RefSeq" id="WP_385939884.1">
    <property type="nucleotide sequence ID" value="NZ_JBHSOZ010000003.1"/>
</dbReference>
<comment type="caution">
    <text evidence="13">The sequence shown here is derived from an EMBL/GenBank/DDBJ whole genome shotgun (WGS) entry which is preliminary data.</text>
</comment>
<evidence type="ECO:0000256" key="6">
    <source>
        <dbReference type="ARBA" id="ARBA00023133"/>
    </source>
</evidence>
<keyword evidence="14" id="KW-1185">Reference proteome</keyword>
<evidence type="ECO:0000256" key="10">
    <source>
        <dbReference type="ARBA" id="ARBA00047651"/>
    </source>
</evidence>
<evidence type="ECO:0000256" key="7">
    <source>
        <dbReference type="ARBA" id="ARBA00023239"/>
    </source>
</evidence>
<dbReference type="Pfam" id="PF00490">
    <property type="entry name" value="ALAD"/>
    <property type="match status" value="1"/>
</dbReference>
<name>A0ABW0YJV1_9BACI</name>
<dbReference type="Gene3D" id="3.20.20.70">
    <property type="entry name" value="Aldolase class I"/>
    <property type="match status" value="1"/>
</dbReference>
<evidence type="ECO:0000256" key="2">
    <source>
        <dbReference type="ARBA" id="ARBA00008055"/>
    </source>
</evidence>
<evidence type="ECO:0000256" key="11">
    <source>
        <dbReference type="RuleBase" id="RU000515"/>
    </source>
</evidence>
<dbReference type="PROSITE" id="PS00169">
    <property type="entry name" value="D_ALA_DEHYDRATASE"/>
    <property type="match status" value="1"/>
</dbReference>
<dbReference type="PIRSF" id="PIRSF001415">
    <property type="entry name" value="Porphbilin_synth"/>
    <property type="match status" value="1"/>
</dbReference>
<dbReference type="PRINTS" id="PR00144">
    <property type="entry name" value="DALDHYDRTASE"/>
</dbReference>
<dbReference type="InterPro" id="IPR013785">
    <property type="entry name" value="Aldolase_TIM"/>
</dbReference>
<protein>
    <recommendedName>
        <fullName evidence="5 11">Delta-aminolevulinic acid dehydratase</fullName>
        <ecNumber evidence="4 11">4.2.1.24</ecNumber>
    </recommendedName>
</protein>
<dbReference type="InterPro" id="IPR001731">
    <property type="entry name" value="ALAD"/>
</dbReference>
<dbReference type="SUPFAM" id="SSF51569">
    <property type="entry name" value="Aldolase"/>
    <property type="match status" value="1"/>
</dbReference>
<comment type="pathway">
    <text evidence="1">Porphyrin-containing compound metabolism; protoporphyrin-IX biosynthesis; coproporphyrinogen-III from 5-aminolevulinate: step 1/4.</text>
</comment>
<evidence type="ECO:0000256" key="5">
    <source>
        <dbReference type="ARBA" id="ARBA00020771"/>
    </source>
</evidence>
<evidence type="ECO:0000256" key="1">
    <source>
        <dbReference type="ARBA" id="ARBA00004694"/>
    </source>
</evidence>
<dbReference type="CDD" id="cd00384">
    <property type="entry name" value="ALAD_PBGS"/>
    <property type="match status" value="1"/>
</dbReference>
<comment type="similarity">
    <text evidence="2 12">Belongs to the ALAD family.</text>
</comment>
<evidence type="ECO:0000313" key="14">
    <source>
        <dbReference type="Proteomes" id="UP001596142"/>
    </source>
</evidence>
<dbReference type="GO" id="GO:0004655">
    <property type="term" value="F:porphobilinogen synthase activity"/>
    <property type="evidence" value="ECO:0007669"/>
    <property type="project" value="UniProtKB-EC"/>
</dbReference>
<evidence type="ECO:0000256" key="4">
    <source>
        <dbReference type="ARBA" id="ARBA00012053"/>
    </source>
</evidence>
<sequence length="326" mass="36140">METNFHRHRRLRKTAGLRAMVRETFLRKEDLIYPIFVVEGEKVKNEVPSMPGVYQLSLDLLNVEMNQVEDLDIPAVIVFGVPGEKDDCGSEAYAENGIVQRAVRQIKDNNPSLTVIADTCLCQFTDHGHCGVIENGEVLNDPSLALLTKTAVSQAKAGADIIAPSNMMDGFVAAIRKGLDEAGYIDVPIMSYAVKFSSAFYGPFRDAAHSSPQFGDRNSYQMDPPNRLEALREANSDVEEGADFLIVKPALSYLDIMREVKDSTGYPVVAYNVSGEYSMIKGAAMNGWINEREIVLEKLTSMKRAGADLIITYFAKDAARWIDEEK</sequence>
<organism evidence="13 14">
    <name type="scientific">Thalassorhabdus alkalitolerans</name>
    <dbReference type="NCBI Taxonomy" id="2282697"/>
    <lineage>
        <taxon>Bacteria</taxon>
        <taxon>Bacillati</taxon>
        <taxon>Bacillota</taxon>
        <taxon>Bacilli</taxon>
        <taxon>Bacillales</taxon>
        <taxon>Bacillaceae</taxon>
        <taxon>Thalassorhabdus</taxon>
    </lineage>
</organism>
<proteinExistence type="inferred from homology"/>
<dbReference type="EMBL" id="JBHSOZ010000003">
    <property type="protein sequence ID" value="MFC5712675.1"/>
    <property type="molecule type" value="Genomic_DNA"/>
</dbReference>
<evidence type="ECO:0000256" key="9">
    <source>
        <dbReference type="ARBA" id="ARBA00025628"/>
    </source>
</evidence>
<reference evidence="14" key="1">
    <citation type="journal article" date="2019" name="Int. J. Syst. Evol. Microbiol.">
        <title>The Global Catalogue of Microorganisms (GCM) 10K type strain sequencing project: providing services to taxonomists for standard genome sequencing and annotation.</title>
        <authorList>
            <consortium name="The Broad Institute Genomics Platform"/>
            <consortium name="The Broad Institute Genome Sequencing Center for Infectious Disease"/>
            <person name="Wu L."/>
            <person name="Ma J."/>
        </authorList>
    </citation>
    <scope>NUCLEOTIDE SEQUENCE [LARGE SCALE GENOMIC DNA]</scope>
    <source>
        <strain evidence="14">CECT 7184</strain>
    </source>
</reference>